<dbReference type="EMBL" id="PYDT01000004">
    <property type="protein sequence ID" value="THU62953.1"/>
    <property type="molecule type" value="Genomic_DNA"/>
</dbReference>
<name>A0A4S8JL96_MUSBA</name>
<feature type="compositionally biased region" description="Basic residues" evidence="1">
    <location>
        <begin position="30"/>
        <end position="41"/>
    </location>
</feature>
<dbReference type="Proteomes" id="UP000317650">
    <property type="component" value="Chromosome 1"/>
</dbReference>
<reference evidence="2 3" key="1">
    <citation type="journal article" date="2019" name="Nat. Plants">
        <title>Genome sequencing of Musa balbisiana reveals subgenome evolution and function divergence in polyploid bananas.</title>
        <authorList>
            <person name="Yao X."/>
        </authorList>
    </citation>
    <scope>NUCLEOTIDE SEQUENCE [LARGE SCALE GENOMIC DNA]</scope>
    <source>
        <strain evidence="3">cv. DH-PKW</strain>
        <tissue evidence="2">Leaves</tissue>
    </source>
</reference>
<evidence type="ECO:0000313" key="2">
    <source>
        <dbReference type="EMBL" id="THU62953.1"/>
    </source>
</evidence>
<accession>A0A4S8JL96</accession>
<feature type="compositionally biased region" description="Low complexity" evidence="1">
    <location>
        <begin position="11"/>
        <end position="21"/>
    </location>
</feature>
<organism evidence="2 3">
    <name type="scientific">Musa balbisiana</name>
    <name type="common">Banana</name>
    <dbReference type="NCBI Taxonomy" id="52838"/>
    <lineage>
        <taxon>Eukaryota</taxon>
        <taxon>Viridiplantae</taxon>
        <taxon>Streptophyta</taxon>
        <taxon>Embryophyta</taxon>
        <taxon>Tracheophyta</taxon>
        <taxon>Spermatophyta</taxon>
        <taxon>Magnoliopsida</taxon>
        <taxon>Liliopsida</taxon>
        <taxon>Zingiberales</taxon>
        <taxon>Musaceae</taxon>
        <taxon>Musa</taxon>
    </lineage>
</organism>
<protein>
    <submittedName>
        <fullName evidence="2">Uncharacterized protein</fullName>
    </submittedName>
</protein>
<dbReference type="AlphaFoldDB" id="A0A4S8JL96"/>
<feature type="compositionally biased region" description="Basic residues" evidence="1">
    <location>
        <begin position="1"/>
        <end position="10"/>
    </location>
</feature>
<proteinExistence type="predicted"/>
<keyword evidence="3" id="KW-1185">Reference proteome</keyword>
<feature type="compositionally biased region" description="Basic residues" evidence="1">
    <location>
        <begin position="54"/>
        <end position="63"/>
    </location>
</feature>
<feature type="region of interest" description="Disordered" evidence="1">
    <location>
        <begin position="1"/>
        <end position="125"/>
    </location>
</feature>
<sequence length="125" mass="13569">MRRGARRRAARAGSVPAARRLIWREAAARGSRRAGMRRRGWRQSGKPGAEGRARERRARRSGGKAKESSASAWASSAGESPGRRGTPAARRWERTASARGEKDARPERGEGAGAARAERRRSPAA</sequence>
<comment type="caution">
    <text evidence="2">The sequence shown here is derived from an EMBL/GenBank/DDBJ whole genome shotgun (WGS) entry which is preliminary data.</text>
</comment>
<evidence type="ECO:0000256" key="1">
    <source>
        <dbReference type="SAM" id="MobiDB-lite"/>
    </source>
</evidence>
<feature type="compositionally biased region" description="Basic and acidic residues" evidence="1">
    <location>
        <begin position="90"/>
        <end position="125"/>
    </location>
</feature>
<gene>
    <name evidence="2" type="ORF">C4D60_Mb01t10570</name>
</gene>
<feature type="compositionally biased region" description="Low complexity" evidence="1">
    <location>
        <begin position="68"/>
        <end position="80"/>
    </location>
</feature>
<evidence type="ECO:0000313" key="3">
    <source>
        <dbReference type="Proteomes" id="UP000317650"/>
    </source>
</evidence>